<sequence length="284" mass="31431">MSDLAAAQREARRRKITQNAQARMNKLLGLPGETDTENEAIIRSPSLEVAPDSSSARNDAGPARPPSPAQASPSPYNLRRRTQRSEFSVSPDQNTAPVAPKEMPTELLTSVEEDWSQVSEEDSQVSVSRFPPERPSTSDNIDTEVPENLDATPQTEDSPSTEIQQPLNAFDVKALELLRVVVCVTTSLFCRLVLRLGIGLFLVESIFLPFFAMELIYSYIIEAYFKDVIPAQTQGTLVSAALMLCGIKPELMGVYHKIMSHVGIVMSDFSLYFFSFVVWNALIS</sequence>
<keyword evidence="2" id="KW-0812">Transmembrane</keyword>
<reference evidence="3 4" key="1">
    <citation type="submission" date="2019-01" db="EMBL/GenBank/DDBJ databases">
        <title>A draft genome assembly of the solar-powered sea slug Elysia chlorotica.</title>
        <authorList>
            <person name="Cai H."/>
            <person name="Li Q."/>
            <person name="Fang X."/>
            <person name="Li J."/>
            <person name="Curtis N.E."/>
            <person name="Altenburger A."/>
            <person name="Shibata T."/>
            <person name="Feng M."/>
            <person name="Maeda T."/>
            <person name="Schwartz J.A."/>
            <person name="Shigenobu S."/>
            <person name="Lundholm N."/>
            <person name="Nishiyama T."/>
            <person name="Yang H."/>
            <person name="Hasebe M."/>
            <person name="Li S."/>
            <person name="Pierce S.K."/>
            <person name="Wang J."/>
        </authorList>
    </citation>
    <scope>NUCLEOTIDE SEQUENCE [LARGE SCALE GENOMIC DNA]</scope>
    <source>
        <strain evidence="3">EC2010</strain>
        <tissue evidence="3">Whole organism of an adult</tissue>
    </source>
</reference>
<feature type="transmembrane region" description="Helical" evidence="2">
    <location>
        <begin position="201"/>
        <end position="220"/>
    </location>
</feature>
<feature type="region of interest" description="Disordered" evidence="1">
    <location>
        <begin position="27"/>
        <end position="163"/>
    </location>
</feature>
<dbReference type="PANTHER" id="PTHR15026:SF0">
    <property type="entry name" value="GUIDED ENTRY OF TAIL-ANCHORED PROTEINS FACTOR CAMLG"/>
    <property type="match status" value="1"/>
</dbReference>
<feature type="compositionally biased region" description="Polar residues" evidence="1">
    <location>
        <begin position="85"/>
        <end position="96"/>
    </location>
</feature>
<dbReference type="Pfam" id="PF14963">
    <property type="entry name" value="Get2_like"/>
    <property type="match status" value="1"/>
</dbReference>
<feature type="transmembrane region" description="Helical" evidence="2">
    <location>
        <begin position="258"/>
        <end position="282"/>
    </location>
</feature>
<feature type="compositionally biased region" description="Acidic residues" evidence="1">
    <location>
        <begin position="111"/>
        <end position="123"/>
    </location>
</feature>
<evidence type="ECO:0000256" key="1">
    <source>
        <dbReference type="SAM" id="MobiDB-lite"/>
    </source>
</evidence>
<protein>
    <recommendedName>
        <fullName evidence="5">Calcium signal-modulating cyclophilin ligand</fullName>
    </recommendedName>
</protein>
<accession>A0A433TXA6</accession>
<feature type="region of interest" description="Disordered" evidence="1">
    <location>
        <begin position="1"/>
        <end position="20"/>
    </location>
</feature>
<dbReference type="PANTHER" id="PTHR15026">
    <property type="entry name" value="CALCIUM-SIGNAL MODULATING CYCLOPHILIN LIGAND CAML"/>
    <property type="match status" value="1"/>
</dbReference>
<keyword evidence="2" id="KW-1133">Transmembrane helix</keyword>
<name>A0A433TXA6_ELYCH</name>
<dbReference type="GO" id="GO:0043529">
    <property type="term" value="C:GET complex"/>
    <property type="evidence" value="ECO:0007669"/>
    <property type="project" value="TreeGrafter"/>
</dbReference>
<dbReference type="InterPro" id="IPR016719">
    <property type="entry name" value="CAMLG"/>
</dbReference>
<dbReference type="EMBL" id="RQTK01000149">
    <property type="protein sequence ID" value="RUS86155.1"/>
    <property type="molecule type" value="Genomic_DNA"/>
</dbReference>
<dbReference type="STRING" id="188477.A0A433TXA6"/>
<dbReference type="Proteomes" id="UP000271974">
    <property type="component" value="Unassembled WGS sequence"/>
</dbReference>
<dbReference type="GO" id="GO:0071816">
    <property type="term" value="P:tail-anchored membrane protein insertion into ER membrane"/>
    <property type="evidence" value="ECO:0007669"/>
    <property type="project" value="TreeGrafter"/>
</dbReference>
<evidence type="ECO:0000313" key="4">
    <source>
        <dbReference type="Proteomes" id="UP000271974"/>
    </source>
</evidence>
<evidence type="ECO:0008006" key="5">
    <source>
        <dbReference type="Google" id="ProtNLM"/>
    </source>
</evidence>
<keyword evidence="2" id="KW-0472">Membrane</keyword>
<gene>
    <name evidence="3" type="ORF">EGW08_006103</name>
</gene>
<dbReference type="OrthoDB" id="9895378at2759"/>
<organism evidence="3 4">
    <name type="scientific">Elysia chlorotica</name>
    <name type="common">Eastern emerald elysia</name>
    <name type="synonym">Sea slug</name>
    <dbReference type="NCBI Taxonomy" id="188477"/>
    <lineage>
        <taxon>Eukaryota</taxon>
        <taxon>Metazoa</taxon>
        <taxon>Spiralia</taxon>
        <taxon>Lophotrochozoa</taxon>
        <taxon>Mollusca</taxon>
        <taxon>Gastropoda</taxon>
        <taxon>Heterobranchia</taxon>
        <taxon>Euthyneura</taxon>
        <taxon>Panpulmonata</taxon>
        <taxon>Sacoglossa</taxon>
        <taxon>Placobranchoidea</taxon>
        <taxon>Plakobranchidae</taxon>
        <taxon>Elysia</taxon>
    </lineage>
</organism>
<dbReference type="AlphaFoldDB" id="A0A433TXA6"/>
<feature type="compositionally biased region" description="Polar residues" evidence="1">
    <location>
        <begin position="151"/>
        <end position="163"/>
    </location>
</feature>
<keyword evidence="4" id="KW-1185">Reference proteome</keyword>
<evidence type="ECO:0000256" key="2">
    <source>
        <dbReference type="SAM" id="Phobius"/>
    </source>
</evidence>
<evidence type="ECO:0000313" key="3">
    <source>
        <dbReference type="EMBL" id="RUS86155.1"/>
    </source>
</evidence>
<comment type="caution">
    <text evidence="3">The sequence shown here is derived from an EMBL/GenBank/DDBJ whole genome shotgun (WGS) entry which is preliminary data.</text>
</comment>
<proteinExistence type="predicted"/>